<sequence length="172" mass="19832">MTSLTSININLSIQGHNVLDSGIIRIFVKKYRTTIGIEYKFNGPVSYHANRKISKTVKIYYSNSLENIQLENGYKNYSENIQLKMKKIPFLQKYFARRCHVIHEKDASISNLESAWNCYIPLLFSTVTIIISEINTIIDRESLGSEMEKVNYIVNELKFFQKSIGSPEPNAI</sequence>
<accession>A0A397JFP5</accession>
<protein>
    <submittedName>
        <fullName evidence="1">Uncharacterized protein</fullName>
    </submittedName>
</protein>
<reference evidence="1 2" key="1">
    <citation type="submission" date="2018-08" db="EMBL/GenBank/DDBJ databases">
        <title>Genome and evolution of the arbuscular mycorrhizal fungus Diversispora epigaea (formerly Glomus versiforme) and its bacterial endosymbionts.</title>
        <authorList>
            <person name="Sun X."/>
            <person name="Fei Z."/>
            <person name="Harrison M."/>
        </authorList>
    </citation>
    <scope>NUCLEOTIDE SEQUENCE [LARGE SCALE GENOMIC DNA]</scope>
    <source>
        <strain evidence="1 2">IT104</strain>
    </source>
</reference>
<proteinExistence type="predicted"/>
<dbReference type="Proteomes" id="UP000266861">
    <property type="component" value="Unassembled WGS sequence"/>
</dbReference>
<keyword evidence="2" id="KW-1185">Reference proteome</keyword>
<dbReference type="EMBL" id="PQFF01000082">
    <property type="protein sequence ID" value="RHZ84014.1"/>
    <property type="molecule type" value="Genomic_DNA"/>
</dbReference>
<dbReference type="AlphaFoldDB" id="A0A397JFP5"/>
<name>A0A397JFP5_9GLOM</name>
<organism evidence="1 2">
    <name type="scientific">Diversispora epigaea</name>
    <dbReference type="NCBI Taxonomy" id="1348612"/>
    <lineage>
        <taxon>Eukaryota</taxon>
        <taxon>Fungi</taxon>
        <taxon>Fungi incertae sedis</taxon>
        <taxon>Mucoromycota</taxon>
        <taxon>Glomeromycotina</taxon>
        <taxon>Glomeromycetes</taxon>
        <taxon>Diversisporales</taxon>
        <taxon>Diversisporaceae</taxon>
        <taxon>Diversispora</taxon>
    </lineage>
</organism>
<evidence type="ECO:0000313" key="2">
    <source>
        <dbReference type="Proteomes" id="UP000266861"/>
    </source>
</evidence>
<gene>
    <name evidence="1" type="ORF">Glove_86g155</name>
</gene>
<comment type="caution">
    <text evidence="1">The sequence shown here is derived from an EMBL/GenBank/DDBJ whole genome shotgun (WGS) entry which is preliminary data.</text>
</comment>
<evidence type="ECO:0000313" key="1">
    <source>
        <dbReference type="EMBL" id="RHZ84014.1"/>
    </source>
</evidence>